<organism evidence="4">
    <name type="scientific">Nippostrongylus brasiliensis</name>
    <name type="common">Rat hookworm</name>
    <dbReference type="NCBI Taxonomy" id="27835"/>
    <lineage>
        <taxon>Eukaryota</taxon>
        <taxon>Metazoa</taxon>
        <taxon>Ecdysozoa</taxon>
        <taxon>Nematoda</taxon>
        <taxon>Chromadorea</taxon>
        <taxon>Rhabditida</taxon>
        <taxon>Rhabditina</taxon>
        <taxon>Rhabditomorpha</taxon>
        <taxon>Strongyloidea</taxon>
        <taxon>Heligmosomidae</taxon>
        <taxon>Nippostrongylus</taxon>
    </lineage>
</organism>
<proteinExistence type="predicted"/>
<keyword evidence="3" id="KW-1185">Reference proteome</keyword>
<name>A0A0N4YKA7_NIPBR</name>
<feature type="region of interest" description="Disordered" evidence="1">
    <location>
        <begin position="219"/>
        <end position="251"/>
    </location>
</feature>
<evidence type="ECO:0000313" key="4">
    <source>
        <dbReference type="WBParaSite" id="NBR_0001746201-mRNA-1"/>
    </source>
</evidence>
<dbReference type="AlphaFoldDB" id="A0A0N4YKA7"/>
<reference evidence="4" key="1">
    <citation type="submission" date="2017-02" db="UniProtKB">
        <authorList>
            <consortium name="WormBaseParasite"/>
        </authorList>
    </citation>
    <scope>IDENTIFICATION</scope>
</reference>
<dbReference type="WBParaSite" id="NBR_0001746201-mRNA-1">
    <property type="protein sequence ID" value="NBR_0001746201-mRNA-1"/>
    <property type="gene ID" value="NBR_0001746201"/>
</dbReference>
<accession>A0A0N4YKA7</accession>
<dbReference type="Proteomes" id="UP000271162">
    <property type="component" value="Unassembled WGS sequence"/>
</dbReference>
<protein>
    <submittedName>
        <fullName evidence="2 4">Uncharacterized protein</fullName>
    </submittedName>
</protein>
<feature type="region of interest" description="Disordered" evidence="1">
    <location>
        <begin position="105"/>
        <end position="128"/>
    </location>
</feature>
<reference evidence="2 3" key="2">
    <citation type="submission" date="2018-11" db="EMBL/GenBank/DDBJ databases">
        <authorList>
            <consortium name="Pathogen Informatics"/>
        </authorList>
    </citation>
    <scope>NUCLEOTIDE SEQUENCE [LARGE SCALE GENOMIC DNA]</scope>
</reference>
<evidence type="ECO:0000313" key="2">
    <source>
        <dbReference type="EMBL" id="VDL81120.1"/>
    </source>
</evidence>
<gene>
    <name evidence="2" type="ORF">NBR_LOCUS17463</name>
</gene>
<feature type="compositionally biased region" description="Polar residues" evidence="1">
    <location>
        <begin position="219"/>
        <end position="233"/>
    </location>
</feature>
<evidence type="ECO:0000313" key="3">
    <source>
        <dbReference type="Proteomes" id="UP000271162"/>
    </source>
</evidence>
<feature type="compositionally biased region" description="Basic residues" evidence="1">
    <location>
        <begin position="115"/>
        <end position="125"/>
    </location>
</feature>
<sequence length="267" mass="29908">MTTTLSARQGLLTKACSRLTALLKNQEELLRQPEGSMAANSKILIQQFQKAKIAIADGINGVEQALEKYTSEADSLSVETPSFNDIMNKVVANSETAQDLLDKTQTRSSAISSKRNTKSRMRRFSMPKQQQTKLHNWRYLQCPFPNSMARYGNGNVLGSVQPLSALTQHGRPAQNELPPGCFARRSKKTVRISRTTYPAVISYLQEKYGDKQALLDLTSPKTTVRQGTKQSSQRQRKSLRKFDSSRQSVGTQGRAYRQHLLAEAIAW</sequence>
<evidence type="ECO:0000256" key="1">
    <source>
        <dbReference type="SAM" id="MobiDB-lite"/>
    </source>
</evidence>
<dbReference type="EMBL" id="UYSL01022780">
    <property type="protein sequence ID" value="VDL81120.1"/>
    <property type="molecule type" value="Genomic_DNA"/>
</dbReference>